<dbReference type="OMA" id="MQSKPYA"/>
<dbReference type="GO" id="GO:0006107">
    <property type="term" value="P:oxaloacetate metabolic process"/>
    <property type="evidence" value="ECO:0007669"/>
    <property type="project" value="TreeGrafter"/>
</dbReference>
<sequence>MAAAAKRFRFAGLQLLVGADKEANLARARDLIAQAECFNCPYSNDSFPTYAEAVPGGPSAAMLQEAARKHSVYLVGGSIPEREGDKLYNTSVVYDPQGNLIAKHRKVVVHLFDISVPPGEGRPGMTFKYVAMQSLFAQRQWCDVGLGICYDMRFPEMAQVLTKRGVKLLVYPGAFNTTTGPAHWELLQRARAVDNQCRPLAIPDSKYQAWGHSTVVDPWGTIVATTEHDEAITYADIHLDKVDEVRQMIPVSLQKRHDLYEVKEVQ</sequence>
<keyword evidence="4" id="KW-1185">Reference proteome</keyword>
<dbReference type="PROSITE" id="PS50263">
    <property type="entry name" value="CN_HYDROLASE"/>
    <property type="match status" value="1"/>
</dbReference>
<dbReference type="GO" id="GO:0050152">
    <property type="term" value="F:omega-amidase activity"/>
    <property type="evidence" value="ECO:0007669"/>
    <property type="project" value="TreeGrafter"/>
</dbReference>
<dbReference type="AlphaFoldDB" id="L8H9J3"/>
<dbReference type="CDD" id="cd07572">
    <property type="entry name" value="nit"/>
    <property type="match status" value="1"/>
</dbReference>
<dbReference type="InterPro" id="IPR045254">
    <property type="entry name" value="Nit1/2_C-N_Hydrolase"/>
</dbReference>
<dbReference type="PROSITE" id="PS01227">
    <property type="entry name" value="UPF0012"/>
    <property type="match status" value="1"/>
</dbReference>
<dbReference type="Pfam" id="PF00795">
    <property type="entry name" value="CN_hydrolase"/>
    <property type="match status" value="1"/>
</dbReference>
<reference evidence="3 4" key="1">
    <citation type="journal article" date="2013" name="Genome Biol.">
        <title>Genome of Acanthamoeba castellanii highlights extensive lateral gene transfer and early evolution of tyrosine kinase signaling.</title>
        <authorList>
            <person name="Clarke M."/>
            <person name="Lohan A.J."/>
            <person name="Liu B."/>
            <person name="Lagkouvardos I."/>
            <person name="Roy S."/>
            <person name="Zafar N."/>
            <person name="Bertelli C."/>
            <person name="Schilde C."/>
            <person name="Kianianmomeni A."/>
            <person name="Burglin T.R."/>
            <person name="Frech C."/>
            <person name="Turcotte B."/>
            <person name="Kopec K.O."/>
            <person name="Synnott J.M."/>
            <person name="Choo C."/>
            <person name="Paponov I."/>
            <person name="Finkler A."/>
            <person name="Soon Heng Tan C."/>
            <person name="Hutchins A.P."/>
            <person name="Weinmeier T."/>
            <person name="Rattei T."/>
            <person name="Chu J.S."/>
            <person name="Gimenez G."/>
            <person name="Irimia M."/>
            <person name="Rigden D.J."/>
            <person name="Fitzpatrick D.A."/>
            <person name="Lorenzo-Morales J."/>
            <person name="Bateman A."/>
            <person name="Chiu C.H."/>
            <person name="Tang P."/>
            <person name="Hegemann P."/>
            <person name="Fromm H."/>
            <person name="Raoult D."/>
            <person name="Greub G."/>
            <person name="Miranda-Saavedra D."/>
            <person name="Chen N."/>
            <person name="Nash P."/>
            <person name="Ginger M.L."/>
            <person name="Horn M."/>
            <person name="Schaap P."/>
            <person name="Caler L."/>
            <person name="Loftus B."/>
        </authorList>
    </citation>
    <scope>NUCLEOTIDE SEQUENCE [LARGE SCALE GENOMIC DNA]</scope>
    <source>
        <strain evidence="3 4">Neff</strain>
    </source>
</reference>
<evidence type="ECO:0000313" key="3">
    <source>
        <dbReference type="EMBL" id="ELR21860.1"/>
    </source>
</evidence>
<dbReference type="EMBL" id="KB007899">
    <property type="protein sequence ID" value="ELR21860.1"/>
    <property type="molecule type" value="Genomic_DNA"/>
</dbReference>
<dbReference type="Proteomes" id="UP000011083">
    <property type="component" value="Unassembled WGS sequence"/>
</dbReference>
<feature type="domain" description="CN hydrolase" evidence="2">
    <location>
        <begin position="8"/>
        <end position="239"/>
    </location>
</feature>
<dbReference type="InterPro" id="IPR036526">
    <property type="entry name" value="C-N_Hydrolase_sf"/>
</dbReference>
<dbReference type="GO" id="GO:0005739">
    <property type="term" value="C:mitochondrion"/>
    <property type="evidence" value="ECO:0007669"/>
    <property type="project" value="TreeGrafter"/>
</dbReference>
<dbReference type="PANTHER" id="PTHR23088">
    <property type="entry name" value="NITRILASE-RELATED"/>
    <property type="match status" value="1"/>
</dbReference>
<keyword evidence="1" id="KW-0378">Hydrolase</keyword>
<evidence type="ECO:0000313" key="4">
    <source>
        <dbReference type="Proteomes" id="UP000011083"/>
    </source>
</evidence>
<dbReference type="OrthoDB" id="10250282at2759"/>
<dbReference type="PANTHER" id="PTHR23088:SF30">
    <property type="entry name" value="OMEGA-AMIDASE NIT2"/>
    <property type="match status" value="1"/>
</dbReference>
<dbReference type="RefSeq" id="XP_004347242.1">
    <property type="nucleotide sequence ID" value="XM_004347192.1"/>
</dbReference>
<dbReference type="InterPro" id="IPR001110">
    <property type="entry name" value="UPF0012_CS"/>
</dbReference>
<dbReference type="STRING" id="1257118.L8H9J3"/>
<dbReference type="GO" id="GO:0006528">
    <property type="term" value="P:asparagine metabolic process"/>
    <property type="evidence" value="ECO:0007669"/>
    <property type="project" value="TreeGrafter"/>
</dbReference>
<dbReference type="Gene3D" id="3.60.110.10">
    <property type="entry name" value="Carbon-nitrogen hydrolase"/>
    <property type="match status" value="1"/>
</dbReference>
<accession>L8H9J3</accession>
<organism evidence="3 4">
    <name type="scientific">Acanthamoeba castellanii (strain ATCC 30010 / Neff)</name>
    <dbReference type="NCBI Taxonomy" id="1257118"/>
    <lineage>
        <taxon>Eukaryota</taxon>
        <taxon>Amoebozoa</taxon>
        <taxon>Discosea</taxon>
        <taxon>Longamoebia</taxon>
        <taxon>Centramoebida</taxon>
        <taxon>Acanthamoebidae</taxon>
        <taxon>Acanthamoeba</taxon>
    </lineage>
</organism>
<dbReference type="SUPFAM" id="SSF56317">
    <property type="entry name" value="Carbon-nitrogen hydrolase"/>
    <property type="match status" value="1"/>
</dbReference>
<evidence type="ECO:0000256" key="1">
    <source>
        <dbReference type="ARBA" id="ARBA00022801"/>
    </source>
</evidence>
<evidence type="ECO:0000259" key="2">
    <source>
        <dbReference type="PROSITE" id="PS50263"/>
    </source>
</evidence>
<dbReference type="GO" id="GO:0006541">
    <property type="term" value="P:glutamine metabolic process"/>
    <property type="evidence" value="ECO:0007669"/>
    <property type="project" value="TreeGrafter"/>
</dbReference>
<proteinExistence type="predicted"/>
<dbReference type="KEGG" id="acan:ACA1_343140"/>
<protein>
    <submittedName>
        <fullName evidence="3">Nitrilase, putative</fullName>
    </submittedName>
</protein>
<dbReference type="InterPro" id="IPR003010">
    <property type="entry name" value="C-N_Hydrolase"/>
</dbReference>
<name>L8H9J3_ACACF</name>
<dbReference type="VEuPathDB" id="AmoebaDB:ACA1_343140"/>
<gene>
    <name evidence="3" type="ORF">ACA1_343140</name>
</gene>
<dbReference type="GeneID" id="14922782"/>